<dbReference type="PANTHER" id="PTHR45695">
    <property type="entry name" value="LEUCOKININ RECEPTOR-RELATED"/>
    <property type="match status" value="1"/>
</dbReference>
<feature type="transmembrane region" description="Helical" evidence="9">
    <location>
        <begin position="171"/>
        <end position="192"/>
    </location>
</feature>
<dbReference type="GO" id="GO:0004930">
    <property type="term" value="F:G protein-coupled receptor activity"/>
    <property type="evidence" value="ECO:0007669"/>
    <property type="project" value="UniProtKB-KW"/>
</dbReference>
<gene>
    <name evidence="11" type="ORF">P5673_017560</name>
</gene>
<feature type="transmembrane region" description="Helical" evidence="9">
    <location>
        <begin position="260"/>
        <end position="279"/>
    </location>
</feature>
<feature type="transmembrane region" description="Helical" evidence="9">
    <location>
        <begin position="85"/>
        <end position="106"/>
    </location>
</feature>
<sequence>MADLFVLGFALASIPLYIFGLIGNSMVIRIVHKTREMHTTTNYLLANLAVSDAIVILIIPMYFAYSGGFGLLVENVGKLLCKCVVIGDIAMASSASTLSVIAVERYHAILKPFSSNLRLNEQNIKKAIALIWISNTVLGFPGFFLHEWNKEANYSSCHGPWGFKATLESNIYSITYCVLTGYIPVVVFLFCYGSLIKGLYFSNAVCAESTNEDNSEKKKLLITFILATSGFLLGYGPFALFYAITFRKEIEFDFYVRRKAVLLFLLAISLCLNPVLYASRSSNFQEGFKRIFLHRSSQRVEQNATQLASV</sequence>
<reference evidence="11" key="2">
    <citation type="journal article" date="2023" name="Science">
        <title>Genomic signatures of disease resistance in endangered staghorn corals.</title>
        <authorList>
            <person name="Vollmer S.V."/>
            <person name="Selwyn J.D."/>
            <person name="Despard B.A."/>
            <person name="Roesel C.L."/>
        </authorList>
    </citation>
    <scope>NUCLEOTIDE SEQUENCE</scope>
    <source>
        <strain evidence="11">K2</strain>
    </source>
</reference>
<dbReference type="SMART" id="SM01381">
    <property type="entry name" value="7TM_GPCR_Srsx"/>
    <property type="match status" value="1"/>
</dbReference>
<evidence type="ECO:0000256" key="5">
    <source>
        <dbReference type="ARBA" id="ARBA00023136"/>
    </source>
</evidence>
<evidence type="ECO:0000256" key="6">
    <source>
        <dbReference type="ARBA" id="ARBA00023170"/>
    </source>
</evidence>
<keyword evidence="3 9" id="KW-1133">Transmembrane helix</keyword>
<keyword evidence="4 8" id="KW-0297">G-protein coupled receptor</keyword>
<dbReference type="Proteomes" id="UP001249851">
    <property type="component" value="Unassembled WGS sequence"/>
</dbReference>
<name>A0AAD9QEN8_ACRCE</name>
<evidence type="ECO:0000256" key="1">
    <source>
        <dbReference type="ARBA" id="ARBA00004141"/>
    </source>
</evidence>
<accession>A0AAD9QEN8</accession>
<feature type="transmembrane region" description="Helical" evidence="9">
    <location>
        <begin position="220"/>
        <end position="244"/>
    </location>
</feature>
<evidence type="ECO:0000313" key="11">
    <source>
        <dbReference type="EMBL" id="KAK2559977.1"/>
    </source>
</evidence>
<feature type="transmembrane region" description="Helical" evidence="9">
    <location>
        <begin position="6"/>
        <end position="31"/>
    </location>
</feature>
<keyword evidence="2 8" id="KW-0812">Transmembrane</keyword>
<dbReference type="SUPFAM" id="SSF81321">
    <property type="entry name" value="Family A G protein-coupled receptor-like"/>
    <property type="match status" value="1"/>
</dbReference>
<dbReference type="PROSITE" id="PS50262">
    <property type="entry name" value="G_PROTEIN_RECEP_F1_2"/>
    <property type="match status" value="1"/>
</dbReference>
<dbReference type="PANTHER" id="PTHR45695:SF9">
    <property type="entry name" value="LEUCOKININ RECEPTOR"/>
    <property type="match status" value="1"/>
</dbReference>
<comment type="caution">
    <text evidence="11">The sequence shown here is derived from an EMBL/GenBank/DDBJ whole genome shotgun (WGS) entry which is preliminary data.</text>
</comment>
<dbReference type="InterPro" id="IPR000276">
    <property type="entry name" value="GPCR_Rhodpsn"/>
</dbReference>
<evidence type="ECO:0000256" key="9">
    <source>
        <dbReference type="SAM" id="Phobius"/>
    </source>
</evidence>
<dbReference type="CDD" id="cd00637">
    <property type="entry name" value="7tm_classA_rhodopsin-like"/>
    <property type="match status" value="1"/>
</dbReference>
<dbReference type="EMBL" id="JARQWQ010000038">
    <property type="protein sequence ID" value="KAK2559977.1"/>
    <property type="molecule type" value="Genomic_DNA"/>
</dbReference>
<evidence type="ECO:0000256" key="3">
    <source>
        <dbReference type="ARBA" id="ARBA00022989"/>
    </source>
</evidence>
<keyword evidence="5 9" id="KW-0472">Membrane</keyword>
<feature type="transmembrane region" description="Helical" evidence="9">
    <location>
        <begin position="43"/>
        <end position="65"/>
    </location>
</feature>
<keyword evidence="6 8" id="KW-0675">Receptor</keyword>
<evidence type="ECO:0000256" key="2">
    <source>
        <dbReference type="ARBA" id="ARBA00022692"/>
    </source>
</evidence>
<evidence type="ECO:0000256" key="4">
    <source>
        <dbReference type="ARBA" id="ARBA00023040"/>
    </source>
</evidence>
<evidence type="ECO:0000259" key="10">
    <source>
        <dbReference type="PROSITE" id="PS50262"/>
    </source>
</evidence>
<comment type="similarity">
    <text evidence="8">Belongs to the G-protein coupled receptor 1 family.</text>
</comment>
<evidence type="ECO:0000313" key="12">
    <source>
        <dbReference type="Proteomes" id="UP001249851"/>
    </source>
</evidence>
<dbReference type="PRINTS" id="PR00237">
    <property type="entry name" value="GPCRRHODOPSN"/>
</dbReference>
<dbReference type="PROSITE" id="PS00237">
    <property type="entry name" value="G_PROTEIN_RECEP_F1_1"/>
    <property type="match status" value="1"/>
</dbReference>
<comment type="subcellular location">
    <subcellularLocation>
        <location evidence="1">Membrane</location>
        <topology evidence="1">Multi-pass membrane protein</topology>
    </subcellularLocation>
</comment>
<reference evidence="11" key="1">
    <citation type="journal article" date="2023" name="G3 (Bethesda)">
        <title>Whole genome assembly and annotation of the endangered Caribbean coral Acropora cervicornis.</title>
        <authorList>
            <person name="Selwyn J.D."/>
            <person name="Vollmer S.V."/>
        </authorList>
    </citation>
    <scope>NUCLEOTIDE SEQUENCE</scope>
    <source>
        <strain evidence="11">K2</strain>
    </source>
</reference>
<proteinExistence type="inferred from homology"/>
<dbReference type="InterPro" id="IPR017452">
    <property type="entry name" value="GPCR_Rhodpsn_7TM"/>
</dbReference>
<evidence type="ECO:0000256" key="7">
    <source>
        <dbReference type="ARBA" id="ARBA00023224"/>
    </source>
</evidence>
<dbReference type="GO" id="GO:0005886">
    <property type="term" value="C:plasma membrane"/>
    <property type="evidence" value="ECO:0007669"/>
    <property type="project" value="TreeGrafter"/>
</dbReference>
<keyword evidence="7 8" id="KW-0807">Transducer</keyword>
<keyword evidence="12" id="KW-1185">Reference proteome</keyword>
<organism evidence="11 12">
    <name type="scientific">Acropora cervicornis</name>
    <name type="common">Staghorn coral</name>
    <dbReference type="NCBI Taxonomy" id="6130"/>
    <lineage>
        <taxon>Eukaryota</taxon>
        <taxon>Metazoa</taxon>
        <taxon>Cnidaria</taxon>
        <taxon>Anthozoa</taxon>
        <taxon>Hexacorallia</taxon>
        <taxon>Scleractinia</taxon>
        <taxon>Astrocoeniina</taxon>
        <taxon>Acroporidae</taxon>
        <taxon>Acropora</taxon>
    </lineage>
</organism>
<feature type="domain" description="G-protein coupled receptors family 1 profile" evidence="10">
    <location>
        <begin position="23"/>
        <end position="277"/>
    </location>
</feature>
<dbReference type="Pfam" id="PF00001">
    <property type="entry name" value="7tm_1"/>
    <property type="match status" value="1"/>
</dbReference>
<dbReference type="AlphaFoldDB" id="A0AAD9QEN8"/>
<feature type="transmembrane region" description="Helical" evidence="9">
    <location>
        <begin position="127"/>
        <end position="145"/>
    </location>
</feature>
<protein>
    <submittedName>
        <fullName evidence="11">Substance-K receptor</fullName>
    </submittedName>
</protein>
<dbReference type="Gene3D" id="1.20.1070.10">
    <property type="entry name" value="Rhodopsin 7-helix transmembrane proteins"/>
    <property type="match status" value="1"/>
</dbReference>
<evidence type="ECO:0000256" key="8">
    <source>
        <dbReference type="RuleBase" id="RU000688"/>
    </source>
</evidence>